<feature type="transmembrane region" description="Helical" evidence="1">
    <location>
        <begin position="25"/>
        <end position="51"/>
    </location>
</feature>
<keyword evidence="1" id="KW-0812">Transmembrane</keyword>
<dbReference type="Proteomes" id="UP001565220">
    <property type="component" value="Unassembled WGS sequence"/>
</dbReference>
<accession>A0ABV4DSS4</accession>
<reference evidence="2 3" key="1">
    <citation type="submission" date="2024-08" db="EMBL/GenBank/DDBJ databases">
        <title>Clostridium lapicellarii sp. nov., and Clostridium renhuaiense sp. nov., two species isolated from the mud in a fermentation cellar used for producing sauce-flavour Chinese liquors.</title>
        <authorList>
            <person name="Yang F."/>
            <person name="Wang H."/>
            <person name="Chen L.Q."/>
            <person name="Zhou N."/>
            <person name="Lu J.J."/>
            <person name="Pu X.X."/>
            <person name="Wan B."/>
            <person name="Wang L."/>
            <person name="Liu S.J."/>
        </authorList>
    </citation>
    <scope>NUCLEOTIDE SEQUENCE [LARGE SCALE GENOMIC DNA]</scope>
    <source>
        <strain evidence="2 3">MT-113</strain>
    </source>
</reference>
<gene>
    <name evidence="2" type="ORF">AB8S09_01370</name>
</gene>
<name>A0ABV4DSS4_9CLOT</name>
<evidence type="ECO:0000313" key="2">
    <source>
        <dbReference type="EMBL" id="MEY8762299.1"/>
    </source>
</evidence>
<sequence length="165" mass="19186">MTRYFLKILPVNSSFMISKVKSRGFTLLELTLTISIFYIIFSFSLITLGFYNKITNDIDVDLTENNIVNFINKSKTYCRDSRGEGGYIYFDQSSESMTFNVNLNEIFYMKLPEGFTLNKVRNDNKIEIDSRGITQDACSIKFKDRREEVHCLTMCVGTAYVEIKY</sequence>
<keyword evidence="1" id="KW-0472">Membrane</keyword>
<evidence type="ECO:0000313" key="3">
    <source>
        <dbReference type="Proteomes" id="UP001565220"/>
    </source>
</evidence>
<dbReference type="EMBL" id="JBGFFE010000001">
    <property type="protein sequence ID" value="MEY8762299.1"/>
    <property type="molecule type" value="Genomic_DNA"/>
</dbReference>
<protein>
    <submittedName>
        <fullName evidence="2">Type II secretion system protein</fullName>
    </submittedName>
</protein>
<proteinExistence type="predicted"/>
<evidence type="ECO:0000256" key="1">
    <source>
        <dbReference type="SAM" id="Phobius"/>
    </source>
</evidence>
<keyword evidence="3" id="KW-1185">Reference proteome</keyword>
<comment type="caution">
    <text evidence="2">The sequence shown here is derived from an EMBL/GenBank/DDBJ whole genome shotgun (WGS) entry which is preliminary data.</text>
</comment>
<organism evidence="2 3">
    <name type="scientific">Clostridium lapidicellarium</name>
    <dbReference type="NCBI Taxonomy" id="3240931"/>
    <lineage>
        <taxon>Bacteria</taxon>
        <taxon>Bacillati</taxon>
        <taxon>Bacillota</taxon>
        <taxon>Clostridia</taxon>
        <taxon>Eubacteriales</taxon>
        <taxon>Clostridiaceae</taxon>
        <taxon>Clostridium</taxon>
    </lineage>
</organism>
<keyword evidence="1" id="KW-1133">Transmembrane helix</keyword>